<comment type="caution">
    <text evidence="2">The sequence shown here is derived from an EMBL/GenBank/DDBJ whole genome shotgun (WGS) entry which is preliminary data.</text>
</comment>
<evidence type="ECO:0000313" key="3">
    <source>
        <dbReference type="Proteomes" id="UP001144805"/>
    </source>
</evidence>
<gene>
    <name evidence="2" type="ORF">OSH07_01755</name>
</gene>
<accession>A0A9X3DXS9</accession>
<dbReference type="AlphaFoldDB" id="A0A9X3DXS9"/>
<keyword evidence="3" id="KW-1185">Reference proteome</keyword>
<proteinExistence type="predicted"/>
<reference evidence="2" key="1">
    <citation type="submission" date="2022-11" db="EMBL/GenBank/DDBJ databases">
        <title>Biodiversity and phylogenetic relationships of bacteria.</title>
        <authorList>
            <person name="Machado R.A.R."/>
            <person name="Bhat A."/>
            <person name="Loulou A."/>
            <person name="Kallel S."/>
        </authorList>
    </citation>
    <scope>NUCLEOTIDE SEQUENCE</scope>
    <source>
        <strain evidence="2">K-TC2</strain>
    </source>
</reference>
<sequence length="57" mass="6470">MIPASYLYKSLYQDRFERELPPAETRDTRTPPQDGLRGARHPAVPFLALLGLFGLAR</sequence>
<protein>
    <submittedName>
        <fullName evidence="2">Uncharacterized protein</fullName>
    </submittedName>
</protein>
<organism evidence="2 3">
    <name type="scientific">Kaistia nematophila</name>
    <dbReference type="NCBI Taxonomy" id="2994654"/>
    <lineage>
        <taxon>Bacteria</taxon>
        <taxon>Pseudomonadati</taxon>
        <taxon>Pseudomonadota</taxon>
        <taxon>Alphaproteobacteria</taxon>
        <taxon>Hyphomicrobiales</taxon>
        <taxon>Kaistiaceae</taxon>
        <taxon>Kaistia</taxon>
    </lineage>
</organism>
<feature type="region of interest" description="Disordered" evidence="1">
    <location>
        <begin position="18"/>
        <end position="39"/>
    </location>
</feature>
<name>A0A9X3DXS9_9HYPH</name>
<feature type="compositionally biased region" description="Basic and acidic residues" evidence="1">
    <location>
        <begin position="18"/>
        <end position="29"/>
    </location>
</feature>
<evidence type="ECO:0000256" key="1">
    <source>
        <dbReference type="SAM" id="MobiDB-lite"/>
    </source>
</evidence>
<dbReference type="EMBL" id="JAPKNK010000001">
    <property type="protein sequence ID" value="MCX5567911.1"/>
    <property type="molecule type" value="Genomic_DNA"/>
</dbReference>
<dbReference type="Proteomes" id="UP001144805">
    <property type="component" value="Unassembled WGS sequence"/>
</dbReference>
<evidence type="ECO:0000313" key="2">
    <source>
        <dbReference type="EMBL" id="MCX5567911.1"/>
    </source>
</evidence>
<dbReference type="RefSeq" id="WP_266336878.1">
    <property type="nucleotide sequence ID" value="NZ_JAPKNK010000001.1"/>
</dbReference>